<keyword evidence="2" id="KW-0012">Acyltransferase</keyword>
<dbReference type="Proteomes" id="UP000598196">
    <property type="component" value="Unassembled WGS sequence"/>
</dbReference>
<protein>
    <submittedName>
        <fullName evidence="4">Acetyltransferase</fullName>
    </submittedName>
</protein>
<reference evidence="4 5" key="1">
    <citation type="journal article" date="2014" name="Int. J. Syst. Evol. Microbiol.">
        <title>Complete genome sequence of Corynebacterium casei LMG S-19264T (=DSM 44701T), isolated from a smear-ripened cheese.</title>
        <authorList>
            <consortium name="US DOE Joint Genome Institute (JGI-PGF)"/>
            <person name="Walter F."/>
            <person name="Albersmeier A."/>
            <person name="Kalinowski J."/>
            <person name="Ruckert C."/>
        </authorList>
    </citation>
    <scope>NUCLEOTIDE SEQUENCE [LARGE SCALE GENOMIC DNA]</scope>
    <source>
        <strain evidence="4 5">CGMCC 1.7029</strain>
    </source>
</reference>
<evidence type="ECO:0000256" key="1">
    <source>
        <dbReference type="ARBA" id="ARBA00022679"/>
    </source>
</evidence>
<gene>
    <name evidence="4" type="ORF">GCM10010991_31080</name>
</gene>
<organism evidence="4 5">
    <name type="scientific">Gemmobacter aquaticus</name>
    <dbReference type="NCBI Taxonomy" id="490185"/>
    <lineage>
        <taxon>Bacteria</taxon>
        <taxon>Pseudomonadati</taxon>
        <taxon>Pseudomonadota</taxon>
        <taxon>Alphaproteobacteria</taxon>
        <taxon>Rhodobacterales</taxon>
        <taxon>Paracoccaceae</taxon>
        <taxon>Gemmobacter</taxon>
    </lineage>
</organism>
<dbReference type="SUPFAM" id="SSF55729">
    <property type="entry name" value="Acyl-CoA N-acyltransferases (Nat)"/>
    <property type="match status" value="1"/>
</dbReference>
<keyword evidence="5" id="KW-1185">Reference proteome</keyword>
<feature type="domain" description="N-acetyltransferase" evidence="3">
    <location>
        <begin position="5"/>
        <end position="155"/>
    </location>
</feature>
<accession>A0A918DEL1</accession>
<dbReference type="InterPro" id="IPR050832">
    <property type="entry name" value="Bact_Acetyltransf"/>
</dbReference>
<name>A0A918DEL1_9RHOB</name>
<dbReference type="Gene3D" id="3.40.630.30">
    <property type="match status" value="1"/>
</dbReference>
<dbReference type="GO" id="GO:0016747">
    <property type="term" value="F:acyltransferase activity, transferring groups other than amino-acyl groups"/>
    <property type="evidence" value="ECO:0007669"/>
    <property type="project" value="InterPro"/>
</dbReference>
<keyword evidence="1" id="KW-0808">Transferase</keyword>
<dbReference type="Pfam" id="PF00583">
    <property type="entry name" value="Acetyltransf_1"/>
    <property type="match status" value="1"/>
</dbReference>
<proteinExistence type="predicted"/>
<dbReference type="InterPro" id="IPR016181">
    <property type="entry name" value="Acyl_CoA_acyltransferase"/>
</dbReference>
<dbReference type="PANTHER" id="PTHR43877">
    <property type="entry name" value="AMINOALKYLPHOSPHONATE N-ACETYLTRANSFERASE-RELATED-RELATED"/>
    <property type="match status" value="1"/>
</dbReference>
<sequence length="156" mass="16968">MDSDRHPHRMTGDDDPADVLALIRAAFAGMEGRIDPPSSMHLLTPDAIALQNETGEVWLIGRPPLACVFLTAKPDALYVGKLATASSARRQGLGRRLMALAEMRAQALGLPALELQTRIELTENHETFRALGFVQVGATSHPGFDRPTSLTFRRAV</sequence>
<dbReference type="EMBL" id="BMLP01000007">
    <property type="protein sequence ID" value="GGO36684.1"/>
    <property type="molecule type" value="Genomic_DNA"/>
</dbReference>
<evidence type="ECO:0000256" key="2">
    <source>
        <dbReference type="ARBA" id="ARBA00023315"/>
    </source>
</evidence>
<dbReference type="CDD" id="cd04301">
    <property type="entry name" value="NAT_SF"/>
    <property type="match status" value="1"/>
</dbReference>
<evidence type="ECO:0000313" key="4">
    <source>
        <dbReference type="EMBL" id="GGO36684.1"/>
    </source>
</evidence>
<evidence type="ECO:0000313" key="5">
    <source>
        <dbReference type="Proteomes" id="UP000598196"/>
    </source>
</evidence>
<evidence type="ECO:0000259" key="3">
    <source>
        <dbReference type="PROSITE" id="PS51186"/>
    </source>
</evidence>
<comment type="caution">
    <text evidence="4">The sequence shown here is derived from an EMBL/GenBank/DDBJ whole genome shotgun (WGS) entry which is preliminary data.</text>
</comment>
<dbReference type="InterPro" id="IPR000182">
    <property type="entry name" value="GNAT_dom"/>
</dbReference>
<dbReference type="AlphaFoldDB" id="A0A918DEL1"/>
<dbReference type="PROSITE" id="PS51186">
    <property type="entry name" value="GNAT"/>
    <property type="match status" value="1"/>
</dbReference>